<keyword evidence="2 5" id="KW-0812">Transmembrane</keyword>
<evidence type="ECO:0000313" key="8">
    <source>
        <dbReference type="Proteomes" id="UP000295075"/>
    </source>
</evidence>
<dbReference type="PANTHER" id="PTHR31310">
    <property type="match status" value="1"/>
</dbReference>
<evidence type="ECO:0000256" key="5">
    <source>
        <dbReference type="SAM" id="Phobius"/>
    </source>
</evidence>
<feature type="transmembrane region" description="Helical" evidence="5">
    <location>
        <begin position="219"/>
        <end position="236"/>
    </location>
</feature>
<dbReference type="PANTHER" id="PTHR31310:SF7">
    <property type="entry name" value="PA-PHOSPHATASE RELATED-FAMILY PROTEIN DDB_G0268928"/>
    <property type="match status" value="1"/>
</dbReference>
<comment type="subcellular location">
    <subcellularLocation>
        <location evidence="1">Membrane</location>
        <topology evidence="1">Multi-pass membrane protein</topology>
    </subcellularLocation>
</comment>
<evidence type="ECO:0000313" key="7">
    <source>
        <dbReference type="EMBL" id="TDC18699.1"/>
    </source>
</evidence>
<comment type="caution">
    <text evidence="7">The sequence shown here is derived from an EMBL/GenBank/DDBJ whole genome shotgun (WGS) entry which is preliminary data.</text>
</comment>
<dbReference type="InterPro" id="IPR026841">
    <property type="entry name" value="Aur1/Ipt1"/>
</dbReference>
<name>A0A4R4P9F8_9ACTN</name>
<dbReference type="OrthoDB" id="629685at2"/>
<protein>
    <submittedName>
        <fullName evidence="7">Inositol phosphorylceramide synthase</fullName>
    </submittedName>
</protein>
<feature type="transmembrane region" description="Helical" evidence="5">
    <location>
        <begin position="242"/>
        <end position="261"/>
    </location>
</feature>
<dbReference type="SUPFAM" id="SSF48317">
    <property type="entry name" value="Acid phosphatase/Vanadium-dependent haloperoxidase"/>
    <property type="match status" value="1"/>
</dbReference>
<evidence type="ECO:0000259" key="6">
    <source>
        <dbReference type="Pfam" id="PF14378"/>
    </source>
</evidence>
<dbReference type="RefSeq" id="WP_132414041.1">
    <property type="nucleotide sequence ID" value="NZ_SMKA01000243.1"/>
</dbReference>
<dbReference type="Gene3D" id="1.20.144.10">
    <property type="entry name" value="Phosphatidic acid phosphatase type 2/haloperoxidase"/>
    <property type="match status" value="1"/>
</dbReference>
<gene>
    <name evidence="7" type="ORF">E1261_35120</name>
</gene>
<keyword evidence="8" id="KW-1185">Reference proteome</keyword>
<accession>A0A4R4P9F8</accession>
<dbReference type="CDD" id="cd03386">
    <property type="entry name" value="PAP2_Aur1_like"/>
    <property type="match status" value="1"/>
</dbReference>
<dbReference type="GO" id="GO:0016020">
    <property type="term" value="C:membrane"/>
    <property type="evidence" value="ECO:0007669"/>
    <property type="project" value="UniProtKB-SubCell"/>
</dbReference>
<proteinExistence type="predicted"/>
<evidence type="ECO:0000256" key="1">
    <source>
        <dbReference type="ARBA" id="ARBA00004141"/>
    </source>
</evidence>
<dbReference type="InterPro" id="IPR052185">
    <property type="entry name" value="IPC_Synthase-Related"/>
</dbReference>
<keyword evidence="3 5" id="KW-1133">Transmembrane helix</keyword>
<dbReference type="InterPro" id="IPR036938">
    <property type="entry name" value="PAP2/HPO_sf"/>
</dbReference>
<reference evidence="7 8" key="1">
    <citation type="submission" date="2019-03" db="EMBL/GenBank/DDBJ databases">
        <title>Draft genome sequences of novel Actinobacteria.</title>
        <authorList>
            <person name="Sahin N."/>
            <person name="Ay H."/>
            <person name="Saygin H."/>
        </authorList>
    </citation>
    <scope>NUCLEOTIDE SEQUENCE [LARGE SCALE GENOMIC DNA]</scope>
    <source>
        <strain evidence="7 8">JCM 30547</strain>
    </source>
</reference>
<dbReference type="Proteomes" id="UP000295075">
    <property type="component" value="Unassembled WGS sequence"/>
</dbReference>
<organism evidence="7 8">
    <name type="scientific">Kribbella albertanoniae</name>
    <dbReference type="NCBI Taxonomy" id="1266829"/>
    <lineage>
        <taxon>Bacteria</taxon>
        <taxon>Bacillati</taxon>
        <taxon>Actinomycetota</taxon>
        <taxon>Actinomycetes</taxon>
        <taxon>Propionibacteriales</taxon>
        <taxon>Kribbellaceae</taxon>
        <taxon>Kribbella</taxon>
    </lineage>
</organism>
<keyword evidence="4 5" id="KW-0472">Membrane</keyword>
<feature type="transmembrane region" description="Helical" evidence="5">
    <location>
        <begin position="21"/>
        <end position="38"/>
    </location>
</feature>
<feature type="transmembrane region" description="Helical" evidence="5">
    <location>
        <begin position="128"/>
        <end position="146"/>
    </location>
</feature>
<evidence type="ECO:0000256" key="4">
    <source>
        <dbReference type="ARBA" id="ARBA00023136"/>
    </source>
</evidence>
<dbReference type="EMBL" id="SMKA01000243">
    <property type="protein sequence ID" value="TDC18699.1"/>
    <property type="molecule type" value="Genomic_DNA"/>
</dbReference>
<feature type="transmembrane region" description="Helical" evidence="5">
    <location>
        <begin position="97"/>
        <end position="119"/>
    </location>
</feature>
<sequence>MSWWTTAAPRSKSERPAWAQLLIAMSPLSLVLLSYAIADWINATIAVEPGTGATTNRLGFDLQVGGPAAADRALFGVVPTVWLQDRLVDSPGDWYDVAASLTYVTHFLVLPVVTAWVWFRRRERIRSWYAGMLMLTAVGMVLYVMYPAAAPWLGSQYGAIGQVDRLPGRGWEILELDLVWSLLGDALRGGNPVAAMPSLHAATPMLLALFFWNDFRKRGRIIMILYVVTMAVTLIYTGEHYAIDVLAGWVVAVLAMFAALASSALSRRRKDNLIDGPGWRSR</sequence>
<evidence type="ECO:0000256" key="3">
    <source>
        <dbReference type="ARBA" id="ARBA00022989"/>
    </source>
</evidence>
<dbReference type="Pfam" id="PF14378">
    <property type="entry name" value="PAP2_3"/>
    <property type="match status" value="1"/>
</dbReference>
<feature type="transmembrane region" description="Helical" evidence="5">
    <location>
        <begin position="193"/>
        <end position="212"/>
    </location>
</feature>
<evidence type="ECO:0000256" key="2">
    <source>
        <dbReference type="ARBA" id="ARBA00022692"/>
    </source>
</evidence>
<dbReference type="AlphaFoldDB" id="A0A4R4P9F8"/>
<feature type="domain" description="Inositolphosphotransferase Aur1/Ipt1" evidence="6">
    <location>
        <begin position="76"/>
        <end position="256"/>
    </location>
</feature>